<accession>A0AAV3P788</accession>
<keyword evidence="2" id="KW-1185">Reference proteome</keyword>
<evidence type="ECO:0000313" key="2">
    <source>
        <dbReference type="Proteomes" id="UP001454036"/>
    </source>
</evidence>
<protein>
    <recommendedName>
        <fullName evidence="3">DUF2007 domain-containing protein</fullName>
    </recommendedName>
</protein>
<dbReference type="EMBL" id="BAABME010031793">
    <property type="protein sequence ID" value="GAA0147128.1"/>
    <property type="molecule type" value="Genomic_DNA"/>
</dbReference>
<dbReference type="AlphaFoldDB" id="A0AAV3P788"/>
<dbReference type="Proteomes" id="UP001454036">
    <property type="component" value="Unassembled WGS sequence"/>
</dbReference>
<name>A0AAV3P788_LITER</name>
<gene>
    <name evidence="1" type="ORF">LIER_42940</name>
</gene>
<evidence type="ECO:0008006" key="3">
    <source>
        <dbReference type="Google" id="ProtNLM"/>
    </source>
</evidence>
<reference evidence="1 2" key="1">
    <citation type="submission" date="2024-01" db="EMBL/GenBank/DDBJ databases">
        <title>The complete chloroplast genome sequence of Lithospermum erythrorhizon: insights into the phylogenetic relationship among Boraginaceae species and the maternal lineages of purple gromwells.</title>
        <authorList>
            <person name="Okada T."/>
            <person name="Watanabe K."/>
        </authorList>
    </citation>
    <scope>NUCLEOTIDE SEQUENCE [LARGE SCALE GENOMIC DNA]</scope>
</reference>
<proteinExistence type="predicted"/>
<evidence type="ECO:0000313" key="1">
    <source>
        <dbReference type="EMBL" id="GAA0147128.1"/>
    </source>
</evidence>
<sequence>MARFVLANDDAWCWFMAALDVRKAEISGQVMGFPEETRCIEEAGDAGTVVVVRVETEAEVEKMLNLKALIED</sequence>
<comment type="caution">
    <text evidence="1">The sequence shown here is derived from an EMBL/GenBank/DDBJ whole genome shotgun (WGS) entry which is preliminary data.</text>
</comment>
<organism evidence="1 2">
    <name type="scientific">Lithospermum erythrorhizon</name>
    <name type="common">Purple gromwell</name>
    <name type="synonym">Lithospermum officinale var. erythrorhizon</name>
    <dbReference type="NCBI Taxonomy" id="34254"/>
    <lineage>
        <taxon>Eukaryota</taxon>
        <taxon>Viridiplantae</taxon>
        <taxon>Streptophyta</taxon>
        <taxon>Embryophyta</taxon>
        <taxon>Tracheophyta</taxon>
        <taxon>Spermatophyta</taxon>
        <taxon>Magnoliopsida</taxon>
        <taxon>eudicotyledons</taxon>
        <taxon>Gunneridae</taxon>
        <taxon>Pentapetalae</taxon>
        <taxon>asterids</taxon>
        <taxon>lamiids</taxon>
        <taxon>Boraginales</taxon>
        <taxon>Boraginaceae</taxon>
        <taxon>Boraginoideae</taxon>
        <taxon>Lithospermeae</taxon>
        <taxon>Lithospermum</taxon>
    </lineage>
</organism>